<dbReference type="AlphaFoldDB" id="A0A3D8SML9"/>
<feature type="transmembrane region" description="Helical" evidence="7">
    <location>
        <begin position="79"/>
        <end position="97"/>
    </location>
</feature>
<dbReference type="GO" id="GO:0006629">
    <property type="term" value="P:lipid metabolic process"/>
    <property type="evidence" value="ECO:0007669"/>
    <property type="project" value="InterPro"/>
</dbReference>
<sequence length="409" mass="46197">MVSSSQSRPQNWLKLFDLHQFGTAFTCTVGVICCLAYATTQKPCSRIRWVMLVPTIGLALTTAYSVLEVQAFPPLRTVVGFTLGVCLALESINHLCVRRTFIDLKKTPCGRYTIHNALYQGADLVFNKRSIRTPYQVKGVPMFNSKNPSYVPSRSRFLVLRTARILVLNVVCSVLLSEPAPEVLSICRPVSRVAFPIRLVQGNVSVTEYINRFILTLGFLTFTILIQLAGYDEVSVIGVGLLNNDPADWPPRFDSITTAYNIRRFWNTFWHQDLRALLTCFANLVSDNVLRLPKRGVLQRYTKIYLCFGISGLLHIYGDKLGNVSLSETGVLWFFLHSATGILIEDLVKAVYHWAFTDRGFTSYGVGQPPRWQKILGYMWTLFYLTLVTPQWACPFMTGKMPKMPGLPV</sequence>
<evidence type="ECO:0000256" key="3">
    <source>
        <dbReference type="ARBA" id="ARBA00022679"/>
    </source>
</evidence>
<comment type="caution">
    <text evidence="9">The sequence shown here is derived from an EMBL/GenBank/DDBJ whole genome shotgun (WGS) entry which is preliminary data.</text>
</comment>
<dbReference type="InterPro" id="IPR032805">
    <property type="entry name" value="Wax_synthase_dom"/>
</dbReference>
<feature type="transmembrane region" description="Helical" evidence="7">
    <location>
        <begin position="20"/>
        <end position="37"/>
    </location>
</feature>
<organism evidence="9 10">
    <name type="scientific">Coleophoma crateriformis</name>
    <dbReference type="NCBI Taxonomy" id="565419"/>
    <lineage>
        <taxon>Eukaryota</taxon>
        <taxon>Fungi</taxon>
        <taxon>Dikarya</taxon>
        <taxon>Ascomycota</taxon>
        <taxon>Pezizomycotina</taxon>
        <taxon>Leotiomycetes</taxon>
        <taxon>Helotiales</taxon>
        <taxon>Dermateaceae</taxon>
        <taxon>Coleophoma</taxon>
    </lineage>
</organism>
<proteinExistence type="inferred from homology"/>
<evidence type="ECO:0000259" key="8">
    <source>
        <dbReference type="Pfam" id="PF13813"/>
    </source>
</evidence>
<dbReference type="InterPro" id="IPR044851">
    <property type="entry name" value="Wax_synthase"/>
</dbReference>
<evidence type="ECO:0000256" key="1">
    <source>
        <dbReference type="ARBA" id="ARBA00004141"/>
    </source>
</evidence>
<keyword evidence="4 7" id="KW-0812">Transmembrane</keyword>
<name>A0A3D8SML9_9HELO</name>
<dbReference type="Proteomes" id="UP000256328">
    <property type="component" value="Unassembled WGS sequence"/>
</dbReference>
<evidence type="ECO:0000256" key="2">
    <source>
        <dbReference type="ARBA" id="ARBA00007282"/>
    </source>
</evidence>
<protein>
    <recommendedName>
        <fullName evidence="8">Wax synthase domain-containing protein</fullName>
    </recommendedName>
</protein>
<evidence type="ECO:0000256" key="6">
    <source>
        <dbReference type="ARBA" id="ARBA00023136"/>
    </source>
</evidence>
<dbReference type="OrthoDB" id="1077582at2759"/>
<reference evidence="9 10" key="1">
    <citation type="journal article" date="2018" name="IMA Fungus">
        <title>IMA Genome-F 9: Draft genome sequence of Annulohypoxylon stygium, Aspergillus mulundensis, Berkeleyomyces basicola (syn. Thielaviopsis basicola), Ceratocystis smalleyi, two Cercospora beticola strains, Coleophoma cylindrospora, Fusarium fracticaudum, Phialophora cf. hyalina, and Morchella septimelata.</title>
        <authorList>
            <person name="Wingfield B.D."/>
            <person name="Bills G.F."/>
            <person name="Dong Y."/>
            <person name="Huang W."/>
            <person name="Nel W.J."/>
            <person name="Swalarsk-Parry B.S."/>
            <person name="Vaghefi N."/>
            <person name="Wilken P.M."/>
            <person name="An Z."/>
            <person name="de Beer Z.W."/>
            <person name="De Vos L."/>
            <person name="Chen L."/>
            <person name="Duong T.A."/>
            <person name="Gao Y."/>
            <person name="Hammerbacher A."/>
            <person name="Kikkert J.R."/>
            <person name="Li Y."/>
            <person name="Li H."/>
            <person name="Li K."/>
            <person name="Li Q."/>
            <person name="Liu X."/>
            <person name="Ma X."/>
            <person name="Naidoo K."/>
            <person name="Pethybridge S.J."/>
            <person name="Sun J."/>
            <person name="Steenkamp E.T."/>
            <person name="van der Nest M.A."/>
            <person name="van Wyk S."/>
            <person name="Wingfield M.J."/>
            <person name="Xiong C."/>
            <person name="Yue Q."/>
            <person name="Zhang X."/>
        </authorList>
    </citation>
    <scope>NUCLEOTIDE SEQUENCE [LARGE SCALE GENOMIC DNA]</scope>
    <source>
        <strain evidence="9 10">BP5796</strain>
    </source>
</reference>
<dbReference type="EMBL" id="PDLN01000004">
    <property type="protein sequence ID" value="RDW87522.1"/>
    <property type="molecule type" value="Genomic_DNA"/>
</dbReference>
<evidence type="ECO:0000313" key="10">
    <source>
        <dbReference type="Proteomes" id="UP000256328"/>
    </source>
</evidence>
<feature type="transmembrane region" description="Helical" evidence="7">
    <location>
        <begin position="49"/>
        <end position="67"/>
    </location>
</feature>
<dbReference type="PANTHER" id="PTHR31595:SF60">
    <property type="entry name" value="BIOSYNTHESIS PROTEIN (TRI7), PUTATIVE (AFU_ORTHOLOGUE AFUA_8G05970)-RELATED"/>
    <property type="match status" value="1"/>
</dbReference>
<evidence type="ECO:0000256" key="4">
    <source>
        <dbReference type="ARBA" id="ARBA00022692"/>
    </source>
</evidence>
<dbReference type="GO" id="GO:0008374">
    <property type="term" value="F:O-acyltransferase activity"/>
    <property type="evidence" value="ECO:0007669"/>
    <property type="project" value="InterPro"/>
</dbReference>
<gene>
    <name evidence="9" type="ORF">BP5796_03216</name>
</gene>
<dbReference type="PANTHER" id="PTHR31595">
    <property type="entry name" value="LONG-CHAIN-ALCOHOL O-FATTY-ACYLTRANSFERASE 3-RELATED"/>
    <property type="match status" value="1"/>
</dbReference>
<evidence type="ECO:0000256" key="7">
    <source>
        <dbReference type="SAM" id="Phobius"/>
    </source>
</evidence>
<feature type="transmembrane region" description="Helical" evidence="7">
    <location>
        <begin position="209"/>
        <end position="231"/>
    </location>
</feature>
<keyword evidence="10" id="KW-1185">Reference proteome</keyword>
<keyword evidence="6 7" id="KW-0472">Membrane</keyword>
<keyword evidence="3" id="KW-0808">Transferase</keyword>
<evidence type="ECO:0000313" key="9">
    <source>
        <dbReference type="EMBL" id="RDW87522.1"/>
    </source>
</evidence>
<keyword evidence="5 7" id="KW-1133">Transmembrane helix</keyword>
<dbReference type="Pfam" id="PF13813">
    <property type="entry name" value="MBOAT_2"/>
    <property type="match status" value="1"/>
</dbReference>
<dbReference type="GO" id="GO:0016020">
    <property type="term" value="C:membrane"/>
    <property type="evidence" value="ECO:0007669"/>
    <property type="project" value="UniProtKB-SubCell"/>
</dbReference>
<comment type="similarity">
    <text evidence="2">Belongs to the wax synthase family.</text>
</comment>
<evidence type="ECO:0000256" key="5">
    <source>
        <dbReference type="ARBA" id="ARBA00022989"/>
    </source>
</evidence>
<feature type="domain" description="Wax synthase" evidence="8">
    <location>
        <begin position="249"/>
        <end position="336"/>
    </location>
</feature>
<comment type="subcellular location">
    <subcellularLocation>
        <location evidence="1">Membrane</location>
        <topology evidence="1">Multi-pass membrane protein</topology>
    </subcellularLocation>
</comment>
<accession>A0A3D8SML9</accession>